<dbReference type="RefSeq" id="WP_011735814.1">
    <property type="nucleotide sequence ID" value="NC_008609.1"/>
</dbReference>
<dbReference type="Pfam" id="PF01047">
    <property type="entry name" value="MarR"/>
    <property type="match status" value="1"/>
</dbReference>
<dbReference type="InterPro" id="IPR036390">
    <property type="entry name" value="WH_DNA-bd_sf"/>
</dbReference>
<organism evidence="5 6">
    <name type="scientific">Pelobacter propionicus (strain DSM 2379 / NBRC 103807 / OttBd1)</name>
    <dbReference type="NCBI Taxonomy" id="338966"/>
    <lineage>
        <taxon>Bacteria</taxon>
        <taxon>Pseudomonadati</taxon>
        <taxon>Thermodesulfobacteriota</taxon>
        <taxon>Desulfuromonadia</taxon>
        <taxon>Desulfuromonadales</taxon>
        <taxon>Desulfuromonadaceae</taxon>
        <taxon>Pelobacter</taxon>
    </lineage>
</organism>
<evidence type="ECO:0000256" key="2">
    <source>
        <dbReference type="ARBA" id="ARBA00023125"/>
    </source>
</evidence>
<feature type="domain" description="HTH marR-type" evidence="4">
    <location>
        <begin position="1"/>
        <end position="140"/>
    </location>
</feature>
<dbReference type="Proteomes" id="UP000006732">
    <property type="component" value="Chromosome"/>
</dbReference>
<sequence length="162" mass="18332">MIRAAIRGIIRIAHQYARIEEQPLRFDEHEEVTTREAHVIQGIGETDGMNITALANRFGITKSAASQMVSRLVKKGFVEKRQAFHSNKEFLLSLTERGRLVFQAHERLHGTELEELIDRMNSFSLSQIATLSVMLEVVGTAMDNRLSSSIPAKTVHFFPAER</sequence>
<dbReference type="InterPro" id="IPR036388">
    <property type="entry name" value="WH-like_DNA-bd_sf"/>
</dbReference>
<evidence type="ECO:0000259" key="4">
    <source>
        <dbReference type="PROSITE" id="PS50995"/>
    </source>
</evidence>
<name>A1AQC8_PELPD</name>
<dbReference type="PANTHER" id="PTHR42756:SF1">
    <property type="entry name" value="TRANSCRIPTIONAL REPRESSOR OF EMRAB OPERON"/>
    <property type="match status" value="1"/>
</dbReference>
<dbReference type="EMBL" id="CP000482">
    <property type="protein sequence ID" value="ABK99548.1"/>
    <property type="molecule type" value="Genomic_DNA"/>
</dbReference>
<evidence type="ECO:0000313" key="5">
    <source>
        <dbReference type="EMBL" id="ABK99548.1"/>
    </source>
</evidence>
<keyword evidence="6" id="KW-1185">Reference proteome</keyword>
<dbReference type="InterPro" id="IPR000835">
    <property type="entry name" value="HTH_MarR-typ"/>
</dbReference>
<evidence type="ECO:0000256" key="1">
    <source>
        <dbReference type="ARBA" id="ARBA00023015"/>
    </source>
</evidence>
<keyword evidence="3" id="KW-0804">Transcription</keyword>
<dbReference type="Gene3D" id="1.10.10.10">
    <property type="entry name" value="Winged helix-like DNA-binding domain superfamily/Winged helix DNA-binding domain"/>
    <property type="match status" value="1"/>
</dbReference>
<evidence type="ECO:0000256" key="3">
    <source>
        <dbReference type="ARBA" id="ARBA00023163"/>
    </source>
</evidence>
<dbReference type="eggNOG" id="COG1846">
    <property type="taxonomic scope" value="Bacteria"/>
</dbReference>
<protein>
    <submittedName>
        <fullName evidence="5">Transcriptional regulator, MarR family</fullName>
    </submittedName>
</protein>
<reference evidence="5 6" key="1">
    <citation type="submission" date="2006-10" db="EMBL/GenBank/DDBJ databases">
        <title>Complete sequence of chromosome of Pelobacter propionicus DSM 2379.</title>
        <authorList>
            <consortium name="US DOE Joint Genome Institute"/>
            <person name="Copeland A."/>
            <person name="Lucas S."/>
            <person name="Lapidus A."/>
            <person name="Barry K."/>
            <person name="Detter J.C."/>
            <person name="Glavina del Rio T."/>
            <person name="Hammon N."/>
            <person name="Israni S."/>
            <person name="Dalin E."/>
            <person name="Tice H."/>
            <person name="Pitluck S."/>
            <person name="Saunders E."/>
            <person name="Brettin T."/>
            <person name="Bruce D."/>
            <person name="Han C."/>
            <person name="Tapia R."/>
            <person name="Schmutz J."/>
            <person name="Larimer F."/>
            <person name="Land M."/>
            <person name="Hauser L."/>
            <person name="Kyrpides N."/>
            <person name="Kim E."/>
            <person name="Lovley D."/>
            <person name="Richardson P."/>
        </authorList>
    </citation>
    <scope>NUCLEOTIDE SEQUENCE [LARGE SCALE GENOMIC DNA]</scope>
    <source>
        <strain evidence="6">DSM 2379 / NBRC 103807 / OttBd1</strain>
    </source>
</reference>
<dbReference type="HOGENOM" id="CLU_083287_11_0_7"/>
<dbReference type="SMART" id="SM00347">
    <property type="entry name" value="HTH_MARR"/>
    <property type="match status" value="1"/>
</dbReference>
<dbReference type="AlphaFoldDB" id="A1AQC8"/>
<proteinExistence type="predicted"/>
<dbReference type="SUPFAM" id="SSF46785">
    <property type="entry name" value="Winged helix' DNA-binding domain"/>
    <property type="match status" value="1"/>
</dbReference>
<dbReference type="PANTHER" id="PTHR42756">
    <property type="entry name" value="TRANSCRIPTIONAL REGULATOR, MARR"/>
    <property type="match status" value="1"/>
</dbReference>
<dbReference type="STRING" id="338966.Ppro_1939"/>
<keyword evidence="1" id="KW-0805">Transcription regulation</keyword>
<dbReference type="GO" id="GO:0003677">
    <property type="term" value="F:DNA binding"/>
    <property type="evidence" value="ECO:0007669"/>
    <property type="project" value="UniProtKB-KW"/>
</dbReference>
<dbReference type="KEGG" id="ppd:Ppro_1939"/>
<dbReference type="PROSITE" id="PS50995">
    <property type="entry name" value="HTH_MARR_2"/>
    <property type="match status" value="1"/>
</dbReference>
<dbReference type="GO" id="GO:0003700">
    <property type="term" value="F:DNA-binding transcription factor activity"/>
    <property type="evidence" value="ECO:0007669"/>
    <property type="project" value="InterPro"/>
</dbReference>
<gene>
    <name evidence="5" type="ordered locus">Ppro_1939</name>
</gene>
<evidence type="ECO:0000313" key="6">
    <source>
        <dbReference type="Proteomes" id="UP000006732"/>
    </source>
</evidence>
<accession>A1AQC8</accession>
<keyword evidence="2" id="KW-0238">DNA-binding</keyword>